<dbReference type="InterPro" id="IPR002919">
    <property type="entry name" value="TIL_dom"/>
</dbReference>
<dbReference type="EnsemblMetazoa" id="AFUN004233-RA">
    <property type="protein sequence ID" value="AFUN004233-PA"/>
    <property type="gene ID" value="AFUN004233"/>
</dbReference>
<dbReference type="RefSeq" id="XP_049295860.1">
    <property type="nucleotide sequence ID" value="XM_049439903.1"/>
</dbReference>
<dbReference type="GeneID" id="125770398"/>
<name>A0A182RDG1_ANOFN</name>
<dbReference type="InterPro" id="IPR051368">
    <property type="entry name" value="SerProtInhib-TIL_Domain"/>
</dbReference>
<dbReference type="CDD" id="cd19941">
    <property type="entry name" value="TIL"/>
    <property type="match status" value="1"/>
</dbReference>
<dbReference type="VEuPathDB" id="VectorBase:AFUN004233"/>
<keyword evidence="3" id="KW-0732">Signal</keyword>
<dbReference type="GO" id="GO:0030414">
    <property type="term" value="F:peptidase inhibitor activity"/>
    <property type="evidence" value="ECO:0007669"/>
    <property type="project" value="UniProtKB-KW"/>
</dbReference>
<dbReference type="RefSeq" id="XP_049295858.1">
    <property type="nucleotide sequence ID" value="XM_049439901.1"/>
</dbReference>
<evidence type="ECO:0000256" key="3">
    <source>
        <dbReference type="SAM" id="SignalP"/>
    </source>
</evidence>
<protein>
    <recommendedName>
        <fullName evidence="4">TIL domain-containing protein</fullName>
    </recommendedName>
</protein>
<dbReference type="FunFam" id="2.10.25.10:FF:000674">
    <property type="entry name" value="Mucin-2"/>
    <property type="match status" value="1"/>
</dbReference>
<dbReference type="SUPFAM" id="SSF57567">
    <property type="entry name" value="Serine protease inhibitors"/>
    <property type="match status" value="1"/>
</dbReference>
<sequence>MRAIFALLVLAVFAFLGASAQTECGENETFQRCGTGCERTCNNGEDWDKPCSEPCVDKCFCQDGFLRDDTGSCVRAWRCSPTL</sequence>
<dbReference type="RefSeq" id="XP_049295859.1">
    <property type="nucleotide sequence ID" value="XM_049439902.1"/>
</dbReference>
<keyword evidence="2" id="KW-1015">Disulfide bond</keyword>
<dbReference type="PANTHER" id="PTHR23259:SF69">
    <property type="entry name" value="GEO11767P1-RELATED"/>
    <property type="match status" value="1"/>
</dbReference>
<evidence type="ECO:0000259" key="4">
    <source>
        <dbReference type="Pfam" id="PF01826"/>
    </source>
</evidence>
<reference evidence="5" key="1">
    <citation type="submission" date="2020-05" db="UniProtKB">
        <authorList>
            <consortium name="EnsemblMetazoa"/>
        </authorList>
    </citation>
    <scope>IDENTIFICATION</scope>
    <source>
        <strain evidence="5">FUMOZ</strain>
    </source>
</reference>
<accession>A0A182RDG1</accession>
<evidence type="ECO:0000256" key="2">
    <source>
        <dbReference type="ARBA" id="ARBA00023157"/>
    </source>
</evidence>
<evidence type="ECO:0000313" key="5">
    <source>
        <dbReference type="EnsemblMetazoa" id="AFUN004233-PA"/>
    </source>
</evidence>
<dbReference type="VEuPathDB" id="VectorBase:AFUN2_002757"/>
<dbReference type="InterPro" id="IPR036084">
    <property type="entry name" value="Ser_inhib-like_sf"/>
</dbReference>
<feature type="chain" id="PRO_5021227114" description="TIL domain-containing protein" evidence="3">
    <location>
        <begin position="21"/>
        <end position="83"/>
    </location>
</feature>
<feature type="signal peptide" evidence="3">
    <location>
        <begin position="1"/>
        <end position="20"/>
    </location>
</feature>
<dbReference type="KEGG" id="afun:125770398"/>
<dbReference type="Pfam" id="PF01826">
    <property type="entry name" value="TIL"/>
    <property type="match status" value="1"/>
</dbReference>
<evidence type="ECO:0000256" key="1">
    <source>
        <dbReference type="ARBA" id="ARBA00022690"/>
    </source>
</evidence>
<dbReference type="AlphaFoldDB" id="A0A182RDG1"/>
<dbReference type="Gene3D" id="2.10.25.10">
    <property type="entry name" value="Laminin"/>
    <property type="match status" value="1"/>
</dbReference>
<organism evidence="5">
    <name type="scientific">Anopheles funestus</name>
    <name type="common">African malaria mosquito</name>
    <dbReference type="NCBI Taxonomy" id="62324"/>
    <lineage>
        <taxon>Eukaryota</taxon>
        <taxon>Metazoa</taxon>
        <taxon>Ecdysozoa</taxon>
        <taxon>Arthropoda</taxon>
        <taxon>Hexapoda</taxon>
        <taxon>Insecta</taxon>
        <taxon>Pterygota</taxon>
        <taxon>Neoptera</taxon>
        <taxon>Endopterygota</taxon>
        <taxon>Diptera</taxon>
        <taxon>Nematocera</taxon>
        <taxon>Culicoidea</taxon>
        <taxon>Culicidae</taxon>
        <taxon>Anophelinae</taxon>
        <taxon>Anopheles</taxon>
    </lineage>
</organism>
<feature type="domain" description="TIL" evidence="4">
    <location>
        <begin position="24"/>
        <end position="79"/>
    </location>
</feature>
<keyword evidence="1" id="KW-0646">Protease inhibitor</keyword>
<proteinExistence type="predicted"/>
<dbReference type="PANTHER" id="PTHR23259">
    <property type="entry name" value="RIDDLE"/>
    <property type="match status" value="1"/>
</dbReference>
<dbReference type="STRING" id="62324.A0A182RDG1"/>